<feature type="transmembrane region" description="Helical" evidence="13">
    <location>
        <begin position="54"/>
        <end position="71"/>
    </location>
</feature>
<evidence type="ECO:0000256" key="11">
    <source>
        <dbReference type="RuleBase" id="RU003750"/>
    </source>
</evidence>
<dbReference type="InterPro" id="IPR000462">
    <property type="entry name" value="CDP-OH_P_trans"/>
</dbReference>
<evidence type="ECO:0000256" key="5">
    <source>
        <dbReference type="ARBA" id="ARBA00022692"/>
    </source>
</evidence>
<evidence type="ECO:0000256" key="2">
    <source>
        <dbReference type="ARBA" id="ARBA00010441"/>
    </source>
</evidence>
<feature type="transmembrane region" description="Helical" evidence="13">
    <location>
        <begin position="174"/>
        <end position="196"/>
    </location>
</feature>
<evidence type="ECO:0000256" key="3">
    <source>
        <dbReference type="ARBA" id="ARBA00022516"/>
    </source>
</evidence>
<reference evidence="14 15" key="1">
    <citation type="submission" date="2020-07" db="EMBL/GenBank/DDBJ databases">
        <title>Sequencing the genomes of 1000 actinobacteria strains.</title>
        <authorList>
            <person name="Klenk H.-P."/>
        </authorList>
    </citation>
    <scope>NUCLEOTIDE SEQUENCE [LARGE SCALE GENOMIC DNA]</scope>
    <source>
        <strain evidence="14 15">DSM 44442</strain>
    </source>
</reference>
<keyword evidence="10" id="KW-1208">Phospholipid metabolism</keyword>
<evidence type="ECO:0000256" key="4">
    <source>
        <dbReference type="ARBA" id="ARBA00022679"/>
    </source>
</evidence>
<comment type="similarity">
    <text evidence="2 11">Belongs to the CDP-alcohol phosphatidyltransferase class-I family.</text>
</comment>
<keyword evidence="3" id="KW-0444">Lipid biosynthesis</keyword>
<evidence type="ECO:0000256" key="12">
    <source>
        <dbReference type="SAM" id="MobiDB-lite"/>
    </source>
</evidence>
<keyword evidence="7" id="KW-0443">Lipid metabolism</keyword>
<dbReference type="InterPro" id="IPR048254">
    <property type="entry name" value="CDP_ALCOHOL_P_TRANSF_CS"/>
</dbReference>
<dbReference type="EC" id="2.7.8.41" evidence="14"/>
<keyword evidence="6 13" id="KW-1133">Transmembrane helix</keyword>
<keyword evidence="15" id="KW-1185">Reference proteome</keyword>
<evidence type="ECO:0000313" key="14">
    <source>
        <dbReference type="EMBL" id="NYJ32982.1"/>
    </source>
</evidence>
<dbReference type="Gene3D" id="1.20.120.1760">
    <property type="match status" value="1"/>
</dbReference>
<gene>
    <name evidence="14" type="ORF">HNR10_000863</name>
</gene>
<sequence>MGRSAEESRREAGDDVAGPEVSDRIWTVPNLLSMLRLLGVPLFLWLILGPQADWWALLVLALAGISDWLDGKIARAWNQTSRLGTVLDPLADRLYIFAALLGLVVRDIVPWWLMAILVLRDVLILGALPLLRHFGYGPLPVNFAGKAATLCLLYSFPLLFIAVYASIVADVARIIGWAFALWGTALYWWAGLLYAVQGLRLMAQTRRDEGADRPGIRGGADDSDPAPGTSADRPDPTAPETADGDPGAAPRGPDRPGRAGQGHTGP</sequence>
<keyword evidence="4 11" id="KW-0808">Transferase</keyword>
<feature type="transmembrane region" description="Helical" evidence="13">
    <location>
        <begin position="143"/>
        <end position="168"/>
    </location>
</feature>
<evidence type="ECO:0000256" key="6">
    <source>
        <dbReference type="ARBA" id="ARBA00022989"/>
    </source>
</evidence>
<evidence type="ECO:0000256" key="13">
    <source>
        <dbReference type="SAM" id="Phobius"/>
    </source>
</evidence>
<name>A0A7Z0EJ84_9ACTN</name>
<dbReference type="GO" id="GO:0046474">
    <property type="term" value="P:glycerophospholipid biosynthetic process"/>
    <property type="evidence" value="ECO:0007669"/>
    <property type="project" value="TreeGrafter"/>
</dbReference>
<dbReference type="PANTHER" id="PTHR14269">
    <property type="entry name" value="CDP-DIACYLGLYCEROL--GLYCEROL-3-PHOSPHATE 3-PHOSPHATIDYLTRANSFERASE-RELATED"/>
    <property type="match status" value="1"/>
</dbReference>
<dbReference type="Pfam" id="PF01066">
    <property type="entry name" value="CDP-OH_P_transf"/>
    <property type="match status" value="1"/>
</dbReference>
<dbReference type="Proteomes" id="UP000572051">
    <property type="component" value="Unassembled WGS sequence"/>
</dbReference>
<organism evidence="14 15">
    <name type="scientific">Nocardiopsis aegyptia</name>
    <dbReference type="NCBI Taxonomy" id="220378"/>
    <lineage>
        <taxon>Bacteria</taxon>
        <taxon>Bacillati</taxon>
        <taxon>Actinomycetota</taxon>
        <taxon>Actinomycetes</taxon>
        <taxon>Streptosporangiales</taxon>
        <taxon>Nocardiopsidaceae</taxon>
        <taxon>Nocardiopsis</taxon>
    </lineage>
</organism>
<feature type="region of interest" description="Disordered" evidence="12">
    <location>
        <begin position="209"/>
        <end position="266"/>
    </location>
</feature>
<evidence type="ECO:0000256" key="1">
    <source>
        <dbReference type="ARBA" id="ARBA00004141"/>
    </source>
</evidence>
<dbReference type="GO" id="GO:0043337">
    <property type="term" value="F:cardiolipin synthase (CMP-forming)"/>
    <property type="evidence" value="ECO:0007669"/>
    <property type="project" value="UniProtKB-EC"/>
</dbReference>
<comment type="subcellular location">
    <subcellularLocation>
        <location evidence="1">Membrane</location>
        <topology evidence="1">Multi-pass membrane protein</topology>
    </subcellularLocation>
</comment>
<dbReference type="AlphaFoldDB" id="A0A7Z0EJ84"/>
<dbReference type="PANTHER" id="PTHR14269:SF62">
    <property type="entry name" value="CDP-DIACYLGLYCEROL--GLYCEROL-3-PHOSPHATE 3-PHOSPHATIDYLTRANSFERASE 1, CHLOROPLASTIC"/>
    <property type="match status" value="1"/>
</dbReference>
<keyword evidence="8 13" id="KW-0472">Membrane</keyword>
<evidence type="ECO:0000256" key="7">
    <source>
        <dbReference type="ARBA" id="ARBA00023098"/>
    </source>
</evidence>
<proteinExistence type="inferred from homology"/>
<dbReference type="InterPro" id="IPR050324">
    <property type="entry name" value="CDP-alcohol_PTase-I"/>
</dbReference>
<dbReference type="InterPro" id="IPR043130">
    <property type="entry name" value="CDP-OH_PTrfase_TM_dom"/>
</dbReference>
<dbReference type="GO" id="GO:0016020">
    <property type="term" value="C:membrane"/>
    <property type="evidence" value="ECO:0007669"/>
    <property type="project" value="UniProtKB-SubCell"/>
</dbReference>
<dbReference type="PROSITE" id="PS00379">
    <property type="entry name" value="CDP_ALCOHOL_P_TRANSF"/>
    <property type="match status" value="1"/>
</dbReference>
<evidence type="ECO:0000256" key="8">
    <source>
        <dbReference type="ARBA" id="ARBA00023136"/>
    </source>
</evidence>
<accession>A0A7Z0EJ84</accession>
<comment type="caution">
    <text evidence="14">The sequence shown here is derived from an EMBL/GenBank/DDBJ whole genome shotgun (WGS) entry which is preliminary data.</text>
</comment>
<keyword evidence="9" id="KW-0594">Phospholipid biosynthesis</keyword>
<dbReference type="EMBL" id="JACCFS010000001">
    <property type="protein sequence ID" value="NYJ32982.1"/>
    <property type="molecule type" value="Genomic_DNA"/>
</dbReference>
<evidence type="ECO:0000256" key="9">
    <source>
        <dbReference type="ARBA" id="ARBA00023209"/>
    </source>
</evidence>
<feature type="transmembrane region" description="Helical" evidence="13">
    <location>
        <begin position="111"/>
        <end position="131"/>
    </location>
</feature>
<evidence type="ECO:0000313" key="15">
    <source>
        <dbReference type="Proteomes" id="UP000572051"/>
    </source>
</evidence>
<evidence type="ECO:0000256" key="10">
    <source>
        <dbReference type="ARBA" id="ARBA00023264"/>
    </source>
</evidence>
<protein>
    <submittedName>
        <fullName evidence="14">Cardiolipin synthase</fullName>
        <ecNumber evidence="14">2.7.8.41</ecNumber>
    </submittedName>
</protein>
<keyword evidence="5 13" id="KW-0812">Transmembrane</keyword>